<feature type="domain" description="Carrier" evidence="12">
    <location>
        <begin position="1476"/>
        <end position="1550"/>
    </location>
</feature>
<sequence length="1891" mass="210737">MIKDIFKLVESQFLAESSAMLAIEQFQTHLQDQREYIALQETFSFDEPYVRDHRVFGERLLLGVTHCSLAINAFLKVFPADMLGGLGYVRFINPVRIAPATQVSTRIMLQAMERLQFIAQFSAQSSPWAATASGDIKLGKNHPYSIQLPGAGDVAQQEWQGADIYAQLDQIVYGDALFSIDQIAHYRDQSIAHLSLKRSALDELRHYHCHPALLDGAMLCALSPYLLGPEKKAFIPFFIESITWVAPPDDNIICRASITQEGDEIVKCDFTLCNAEGQVFVDVKGFTCKYVRDVQTLLNSIQTAQMQSTLHQQPQPSARGPVAASHQNLVRNITNLDSLVKQFVVDVLKAAHPNSTGDLPDDRNFMELGFDSATLVGVATTLESALGIELYPTTFFEYQNIQELTQFLLAEHGQALSNYFAAGIITDSVEEKRVESIMIETPVAPQPVTQGKTNMASAAYEEIAVIGMAGVFAESDNVHEFWQHLHQGTNLMAEIPRSRFDYRPWFDETGEKDNGIYCTWGSFIRDVDKFDAEFFNIGLREAEVMDPQLRKLLQVTYLTAEDAGYATRIRGSNTGVFVGCCFYDYQAEMLAQGKPIEVYDGIGNSPTMLANRQSYFYDLRGPSLTVDTACSSSLVALHLACQALQRRECEQAFVSGANLLLTPGHYQYFCRIGALGRTGRCHSFDEQADGYIPGEGIASVLLKPLDSALRDGDRIYGVIKSSAIKHGGYASSVTAPNVKGEQEVIVSAWQQAQIDPSTIDYIEAHGTGTALGDPIEFQATEKAFKQFTTGTSFCAIGSAKAHIGHLEGAAGIAGLIKVLLSMKHKTIPAMPAFNGLNPYIKLANSPLYINGQSIPWPERGHRRRAGVNSFGFGGTFAHIVVEEFDNGIDASPHQTTGPQLMVLSAKNAVQLTEKCRDLHHWLQHHALAPEQLIKIAYTLQTAREPMDSRIAFLANDMGDLLQKLESICAGEKLHHVWQGEVNPTALTTIFNGDGQLSALMQNYIQGTPNLNHLAQLWVQGLAIDWSLMYGAQKIPLIDLPGHNFVRRSYWFKPLATHSRSELVNSTHKKIIELQKECSEKPDRKAEQAAQLALESIAYRHALYALRNLGLFQLLEKNPLALSALRNALQILPKYEKLLLALLNLLRENSVLSISKGKYKLNPDVQADWDTVIPNHLDGVGEDVIVQFPALEPHVTLMAQCVASLPQCMKGEKLATEVLFAESSFKLVENIYTNNSIAVRANENMASFLALYVSELRKDMAQDKKLRIIEIGAGTGGTTRHLLNALVPHGDVVEYFHTDISPAFLQYAEENFSGQYPFLKTALLDIENLTRFANSPQQADIVIASNVLHATHSMHNTLQNVRGLLGEQGGTVLINELTRPQTFLTLTFGLLDGWWQYDDEELRVPFSPLLDRASWLSSLANFDCANVLFDEDEGQEIFVAHTDKSFLLGRPVLDEPIRMETQAVEPVNPVFIVESDMEISNIIKQQIAKMLHQVPAAIDDHTYFMDLGLDSLKAVELQEKLNRTFNLKLSAIALLNYPNTAQLSLYISELLKGEIPEQKLQHDQEKFSRYNADEKLADELRHQKQLKGKTQIDKLFQVPERIAESPVGQPLSQYFDSNRLRSVLPADKISIEALKTSAGILELVCAGKGKETILLLSPLNTLAVVWHNQFEQWAKHFQVVCCHYPGFGKSDFMAEGFSLDKVADAIITALDSKKITHPCHLVGWSMGGLIGQSIAERFAARVQSLTLIGTGTISMFDDDYYNDHTHIQEILDLELNGSTKVHPVLKADHDLLVGTYNTEVLMHYAQIIRDFDHKRRRRINAPVLVMNGSDDKVLLPQYAKELCECIAEATYLEIPQAGHFMVLTHPAKIDKHLRRFWKSAQQKQKIDVVATE</sequence>
<dbReference type="InterPro" id="IPR000073">
    <property type="entry name" value="AB_hydrolase_1"/>
</dbReference>
<dbReference type="CDD" id="cd02440">
    <property type="entry name" value="AdoMet_MTases"/>
    <property type="match status" value="1"/>
</dbReference>
<dbReference type="InterPro" id="IPR029058">
    <property type="entry name" value="AB_hydrolase_fold"/>
</dbReference>
<dbReference type="Proteomes" id="UP000001036">
    <property type="component" value="Chromosome"/>
</dbReference>
<feature type="active site" description="Proton donor; for dehydratase activity" evidence="11">
    <location>
        <position position="215"/>
    </location>
</feature>
<dbReference type="InterPro" id="IPR050091">
    <property type="entry name" value="PKS_NRPS_Biosynth_Enz"/>
</dbReference>
<dbReference type="EMBL" id="CP000934">
    <property type="protein sequence ID" value="ACE85786.1"/>
    <property type="molecule type" value="Genomic_DNA"/>
</dbReference>
<keyword evidence="7" id="KW-0808">Transferase</keyword>
<dbReference type="eggNOG" id="COG2519">
    <property type="taxonomic scope" value="Bacteria"/>
</dbReference>
<evidence type="ECO:0000256" key="1">
    <source>
        <dbReference type="ARBA" id="ARBA00004496"/>
    </source>
</evidence>
<dbReference type="eggNOG" id="COG0596">
    <property type="taxonomic scope" value="Bacteria"/>
</dbReference>
<dbReference type="InterPro" id="IPR009081">
    <property type="entry name" value="PP-bd_ACP"/>
</dbReference>
<dbReference type="OrthoDB" id="9778690at2"/>
<dbReference type="InterPro" id="IPR036736">
    <property type="entry name" value="ACP-like_sf"/>
</dbReference>
<dbReference type="GO" id="GO:0005737">
    <property type="term" value="C:cytoplasm"/>
    <property type="evidence" value="ECO:0007669"/>
    <property type="project" value="UniProtKB-SubCell"/>
</dbReference>
<gene>
    <name evidence="15" type="ordered locus">CJA_3000</name>
</gene>
<dbReference type="Pfam" id="PF00109">
    <property type="entry name" value="ketoacyl-synt"/>
    <property type="match status" value="1"/>
</dbReference>
<dbReference type="InterPro" id="IPR049551">
    <property type="entry name" value="PKS_DH_C"/>
</dbReference>
<organism evidence="15 16">
    <name type="scientific">Cellvibrio japonicus (strain Ueda107)</name>
    <name type="common">Pseudomonas fluorescens subsp. cellulosa</name>
    <dbReference type="NCBI Taxonomy" id="498211"/>
    <lineage>
        <taxon>Bacteria</taxon>
        <taxon>Pseudomonadati</taxon>
        <taxon>Pseudomonadota</taxon>
        <taxon>Gammaproteobacteria</taxon>
        <taxon>Cellvibrionales</taxon>
        <taxon>Cellvibrionaceae</taxon>
        <taxon>Cellvibrio</taxon>
    </lineage>
</organism>
<dbReference type="InterPro" id="IPR029063">
    <property type="entry name" value="SAM-dependent_MTases_sf"/>
</dbReference>
<feature type="region of interest" description="C-terminal hotdog fold" evidence="11">
    <location>
        <begin position="156"/>
        <end position="297"/>
    </location>
</feature>
<dbReference type="Pfam" id="PF22336">
    <property type="entry name" value="RhiE-like_linker"/>
    <property type="match status" value="1"/>
</dbReference>
<name>B3PCT9_CELJU</name>
<dbReference type="PROSITE" id="PS50075">
    <property type="entry name" value="CARRIER"/>
    <property type="match status" value="2"/>
</dbReference>
<feature type="domain" description="Ketosynthase family 3 (KS3)" evidence="13">
    <location>
        <begin position="460"/>
        <end position="883"/>
    </location>
</feature>
<dbReference type="InterPro" id="IPR014031">
    <property type="entry name" value="Ketoacyl_synth_C"/>
</dbReference>
<dbReference type="Pfam" id="PF14765">
    <property type="entry name" value="PS-DH"/>
    <property type="match status" value="1"/>
</dbReference>
<dbReference type="InterPro" id="IPR013217">
    <property type="entry name" value="Methyltransf_12"/>
</dbReference>
<evidence type="ECO:0000259" key="13">
    <source>
        <dbReference type="PROSITE" id="PS52004"/>
    </source>
</evidence>
<dbReference type="SMART" id="SM00823">
    <property type="entry name" value="PKS_PP"/>
    <property type="match status" value="2"/>
</dbReference>
<dbReference type="GO" id="GO:0004315">
    <property type="term" value="F:3-oxoacyl-[acyl-carrier-protein] synthase activity"/>
    <property type="evidence" value="ECO:0007669"/>
    <property type="project" value="InterPro"/>
</dbReference>
<dbReference type="InterPro" id="IPR049900">
    <property type="entry name" value="PKS_mFAS_DH"/>
</dbReference>
<keyword evidence="4" id="KW-0596">Phosphopantetheine</keyword>
<evidence type="ECO:0000256" key="9">
    <source>
        <dbReference type="ARBA" id="ARBA00023268"/>
    </source>
</evidence>
<evidence type="ECO:0000256" key="6">
    <source>
        <dbReference type="ARBA" id="ARBA00022553"/>
    </source>
</evidence>
<evidence type="ECO:0000256" key="4">
    <source>
        <dbReference type="ARBA" id="ARBA00022450"/>
    </source>
</evidence>
<feature type="domain" description="Carrier" evidence="12">
    <location>
        <begin position="334"/>
        <end position="412"/>
    </location>
</feature>
<dbReference type="UniPathway" id="UPA00094"/>
<dbReference type="GO" id="GO:0005886">
    <property type="term" value="C:plasma membrane"/>
    <property type="evidence" value="ECO:0007669"/>
    <property type="project" value="TreeGrafter"/>
</dbReference>
<dbReference type="SUPFAM" id="SSF47336">
    <property type="entry name" value="ACP-like"/>
    <property type="match status" value="2"/>
</dbReference>
<dbReference type="Pfam" id="PF08242">
    <property type="entry name" value="Methyltransf_12"/>
    <property type="match status" value="1"/>
</dbReference>
<evidence type="ECO:0000256" key="3">
    <source>
        <dbReference type="ARBA" id="ARBA00005194"/>
    </source>
</evidence>
<dbReference type="SUPFAM" id="SSF53474">
    <property type="entry name" value="alpha/beta-Hydrolases"/>
    <property type="match status" value="1"/>
</dbReference>
<dbReference type="SMART" id="SM01294">
    <property type="entry name" value="PKS_PP_betabranch"/>
    <property type="match status" value="2"/>
</dbReference>
<dbReference type="Gene3D" id="3.40.50.150">
    <property type="entry name" value="Vaccinia Virus protein VP39"/>
    <property type="match status" value="1"/>
</dbReference>
<dbReference type="KEGG" id="cja:CJA_3000"/>
<keyword evidence="6" id="KW-0597">Phosphoprotein</keyword>
<evidence type="ECO:0000259" key="14">
    <source>
        <dbReference type="PROSITE" id="PS52019"/>
    </source>
</evidence>
<dbReference type="InterPro" id="IPR016039">
    <property type="entry name" value="Thiolase-like"/>
</dbReference>
<dbReference type="PROSITE" id="PS52004">
    <property type="entry name" value="KS3_2"/>
    <property type="match status" value="1"/>
</dbReference>
<dbReference type="InterPro" id="IPR020806">
    <property type="entry name" value="PKS_PP-bd"/>
</dbReference>
<evidence type="ECO:0000256" key="5">
    <source>
        <dbReference type="ARBA" id="ARBA00022490"/>
    </source>
</evidence>
<comment type="pathway">
    <text evidence="2">Antibiotic biosynthesis.</text>
</comment>
<dbReference type="GO" id="GO:0004312">
    <property type="term" value="F:fatty acid synthase activity"/>
    <property type="evidence" value="ECO:0007669"/>
    <property type="project" value="TreeGrafter"/>
</dbReference>
<keyword evidence="9" id="KW-0511">Multifunctional enzyme</keyword>
<comment type="function">
    <text evidence="10">Involved in production of the polyketide antibiotic thailandamide.</text>
</comment>
<dbReference type="GO" id="GO:0071770">
    <property type="term" value="P:DIM/DIP cell wall layer assembly"/>
    <property type="evidence" value="ECO:0007669"/>
    <property type="project" value="TreeGrafter"/>
</dbReference>
<feature type="domain" description="PKS/mFAS DH" evidence="14">
    <location>
        <begin position="18"/>
        <end position="297"/>
    </location>
</feature>
<dbReference type="SMART" id="SM00825">
    <property type="entry name" value="PKS_KS"/>
    <property type="match status" value="1"/>
</dbReference>
<dbReference type="InterPro" id="IPR042104">
    <property type="entry name" value="PKS_dehydratase_sf"/>
</dbReference>
<dbReference type="Gene3D" id="1.10.1240.100">
    <property type="match status" value="1"/>
</dbReference>
<dbReference type="InterPro" id="IPR014030">
    <property type="entry name" value="Ketoacyl_synth_N"/>
</dbReference>
<reference evidence="15 16" key="1">
    <citation type="journal article" date="2008" name="J. Bacteriol.">
        <title>Insights into plant cell wall degradation from the genome sequence of the soil bacterium Cellvibrio japonicus.</title>
        <authorList>
            <person name="Deboy R.T."/>
            <person name="Mongodin E.F."/>
            <person name="Fouts D.E."/>
            <person name="Tailford L.E."/>
            <person name="Khouri H."/>
            <person name="Emerson J.B."/>
            <person name="Mohamoud Y."/>
            <person name="Watkins K."/>
            <person name="Henrissat B."/>
            <person name="Gilbert H.J."/>
            <person name="Nelson K.E."/>
        </authorList>
    </citation>
    <scope>NUCLEOTIDE SEQUENCE [LARGE SCALE GENOMIC DNA]</scope>
    <source>
        <strain evidence="15 16">Ueda107</strain>
    </source>
</reference>
<feature type="active site" description="Proton acceptor; for dehydratase activity" evidence="11">
    <location>
        <position position="53"/>
    </location>
</feature>
<dbReference type="Gene3D" id="3.10.129.110">
    <property type="entry name" value="Polyketide synthase dehydratase"/>
    <property type="match status" value="1"/>
</dbReference>
<evidence type="ECO:0000256" key="8">
    <source>
        <dbReference type="ARBA" id="ARBA00022737"/>
    </source>
</evidence>
<evidence type="ECO:0000256" key="7">
    <source>
        <dbReference type="ARBA" id="ARBA00022679"/>
    </source>
</evidence>
<comment type="pathway">
    <text evidence="3">Lipid metabolism; fatty acid biosynthesis.</text>
</comment>
<dbReference type="SUPFAM" id="SSF53901">
    <property type="entry name" value="Thiolase-like"/>
    <property type="match status" value="1"/>
</dbReference>
<proteinExistence type="predicted"/>
<dbReference type="STRING" id="498211.CJA_3000"/>
<dbReference type="eggNOG" id="COG3321">
    <property type="taxonomic scope" value="Bacteria"/>
</dbReference>
<dbReference type="eggNOG" id="COG0236">
    <property type="taxonomic scope" value="Bacteria"/>
</dbReference>
<dbReference type="Pfam" id="PF00561">
    <property type="entry name" value="Abhydrolase_1"/>
    <property type="match status" value="1"/>
</dbReference>
<dbReference type="SUPFAM" id="SSF53335">
    <property type="entry name" value="S-adenosyl-L-methionine-dependent methyltransferases"/>
    <property type="match status" value="1"/>
</dbReference>
<dbReference type="CDD" id="cd00833">
    <property type="entry name" value="PKS"/>
    <property type="match status" value="1"/>
</dbReference>
<dbReference type="GO" id="GO:0031177">
    <property type="term" value="F:phosphopantetheine binding"/>
    <property type="evidence" value="ECO:0007669"/>
    <property type="project" value="InterPro"/>
</dbReference>
<dbReference type="FunFam" id="3.40.47.10:FF:000019">
    <property type="entry name" value="Polyketide synthase type I"/>
    <property type="match status" value="1"/>
</dbReference>
<comment type="subcellular location">
    <subcellularLocation>
        <location evidence="1">Cytoplasm</location>
    </subcellularLocation>
</comment>
<keyword evidence="5" id="KW-0963">Cytoplasm</keyword>
<evidence type="ECO:0000313" key="15">
    <source>
        <dbReference type="EMBL" id="ACE85786.1"/>
    </source>
</evidence>
<accession>B3PCT9</accession>
<dbReference type="PROSITE" id="PS00606">
    <property type="entry name" value="KS3_1"/>
    <property type="match status" value="1"/>
</dbReference>
<evidence type="ECO:0000259" key="12">
    <source>
        <dbReference type="PROSITE" id="PS50075"/>
    </source>
</evidence>
<dbReference type="InterPro" id="IPR020841">
    <property type="entry name" value="PKS_Beta-ketoAc_synthase_dom"/>
</dbReference>
<dbReference type="HOGENOM" id="CLU_236001_0_0_6"/>
<dbReference type="PROSITE" id="PS52019">
    <property type="entry name" value="PKS_MFAS_DH"/>
    <property type="match status" value="1"/>
</dbReference>
<dbReference type="PANTHER" id="PTHR43775:SF37">
    <property type="entry name" value="SI:DKEY-61P9.11"/>
    <property type="match status" value="1"/>
</dbReference>
<keyword evidence="16" id="KW-1185">Reference proteome</keyword>
<dbReference type="InterPro" id="IPR018201">
    <property type="entry name" value="Ketoacyl_synth_AS"/>
</dbReference>
<evidence type="ECO:0000256" key="2">
    <source>
        <dbReference type="ARBA" id="ARBA00004792"/>
    </source>
</evidence>
<feature type="region of interest" description="N-terminal hotdog fold" evidence="11">
    <location>
        <begin position="18"/>
        <end position="143"/>
    </location>
</feature>
<dbReference type="Gene3D" id="3.40.50.1820">
    <property type="entry name" value="alpha/beta hydrolase"/>
    <property type="match status" value="1"/>
</dbReference>
<dbReference type="Pfam" id="PF00550">
    <property type="entry name" value="PP-binding"/>
    <property type="match status" value="2"/>
</dbReference>
<dbReference type="Pfam" id="PF02801">
    <property type="entry name" value="Ketoacyl-synt_C"/>
    <property type="match status" value="1"/>
</dbReference>
<evidence type="ECO:0000256" key="10">
    <source>
        <dbReference type="ARBA" id="ARBA00054155"/>
    </source>
</evidence>
<dbReference type="InterPro" id="IPR054514">
    <property type="entry name" value="RhiE-like_linker"/>
</dbReference>
<protein>
    <submittedName>
        <fullName evidence="15">MmpIV</fullName>
    </submittedName>
</protein>
<dbReference type="GO" id="GO:0006633">
    <property type="term" value="P:fatty acid biosynthetic process"/>
    <property type="evidence" value="ECO:0007669"/>
    <property type="project" value="UniProtKB-UniPathway"/>
</dbReference>
<dbReference type="Gene3D" id="1.10.1200.10">
    <property type="entry name" value="ACP-like"/>
    <property type="match status" value="2"/>
</dbReference>
<dbReference type="PANTHER" id="PTHR43775">
    <property type="entry name" value="FATTY ACID SYNTHASE"/>
    <property type="match status" value="1"/>
</dbReference>
<dbReference type="RefSeq" id="WP_012488579.1">
    <property type="nucleotide sequence ID" value="NC_010995.1"/>
</dbReference>
<dbReference type="Gene3D" id="3.40.47.10">
    <property type="match status" value="1"/>
</dbReference>
<keyword evidence="8" id="KW-0677">Repeat</keyword>
<evidence type="ECO:0000256" key="11">
    <source>
        <dbReference type="PROSITE-ProRule" id="PRU01363"/>
    </source>
</evidence>
<evidence type="ECO:0000313" key="16">
    <source>
        <dbReference type="Proteomes" id="UP000001036"/>
    </source>
</evidence>